<proteinExistence type="predicted"/>
<dbReference type="Proteomes" id="UP001451571">
    <property type="component" value="Chromosome"/>
</dbReference>
<reference evidence="1 2" key="1">
    <citation type="submission" date="2024-02" db="EMBL/GenBank/DDBJ databases">
        <title>Bacterial strain from lacustrine sediment.</title>
        <authorList>
            <person name="Petit C."/>
            <person name="Fadhlaoui K."/>
        </authorList>
    </citation>
    <scope>NUCLEOTIDE SEQUENCE [LARGE SCALE GENOMIC DNA]</scope>
    <source>
        <strain evidence="1 2">IPX-CK</strain>
    </source>
</reference>
<name>A0ABZ3F199_9FIRM</name>
<gene>
    <name evidence="1" type="ORF">V6984_09185</name>
</gene>
<protein>
    <submittedName>
        <fullName evidence="1">Uncharacterized protein</fullName>
    </submittedName>
</protein>
<organism evidence="1 2">
    <name type="scientific">Kineothrix sedimenti</name>
    <dbReference type="NCBI Taxonomy" id="3123317"/>
    <lineage>
        <taxon>Bacteria</taxon>
        <taxon>Bacillati</taxon>
        <taxon>Bacillota</taxon>
        <taxon>Clostridia</taxon>
        <taxon>Lachnospirales</taxon>
        <taxon>Lachnospiraceae</taxon>
        <taxon>Kineothrix</taxon>
    </lineage>
</organism>
<keyword evidence="2" id="KW-1185">Reference proteome</keyword>
<evidence type="ECO:0000313" key="1">
    <source>
        <dbReference type="EMBL" id="XAH75910.1"/>
    </source>
</evidence>
<dbReference type="RefSeq" id="WP_342759486.1">
    <property type="nucleotide sequence ID" value="NZ_CP146256.1"/>
</dbReference>
<evidence type="ECO:0000313" key="2">
    <source>
        <dbReference type="Proteomes" id="UP001451571"/>
    </source>
</evidence>
<accession>A0ABZ3F199</accession>
<sequence length="89" mass="10320">MTTEEAIEYSKKNGGKLLVAVSNLEDENNISSKFISRDIYECERIINEAETIARVYDDFVNQLRCYTKKQIDIMNIHPYGKLSTILLKE</sequence>
<dbReference type="EMBL" id="CP146256">
    <property type="protein sequence ID" value="XAH75910.1"/>
    <property type="molecule type" value="Genomic_DNA"/>
</dbReference>